<proteinExistence type="predicted"/>
<sequence>MLQDDCAPVDSSSTSNPTPPPSKISTTSFCSYTKTTHANWSAADADNAVPIRTADEQIVDESLMNLLKTLTMRIPSVVYRWSSGRRPFDAVSFGDD</sequence>
<evidence type="ECO:0000313" key="3">
    <source>
        <dbReference type="Proteomes" id="UP001147695"/>
    </source>
</evidence>
<dbReference type="EMBL" id="JAPZBQ010000004">
    <property type="protein sequence ID" value="KAJ5334527.1"/>
    <property type="molecule type" value="Genomic_DNA"/>
</dbReference>
<organism evidence="2 3">
    <name type="scientific">Penicillium brevicompactum</name>
    <dbReference type="NCBI Taxonomy" id="5074"/>
    <lineage>
        <taxon>Eukaryota</taxon>
        <taxon>Fungi</taxon>
        <taxon>Dikarya</taxon>
        <taxon>Ascomycota</taxon>
        <taxon>Pezizomycotina</taxon>
        <taxon>Eurotiomycetes</taxon>
        <taxon>Eurotiomycetidae</taxon>
        <taxon>Eurotiales</taxon>
        <taxon>Aspergillaceae</taxon>
        <taxon>Penicillium</taxon>
    </lineage>
</organism>
<dbReference type="AlphaFoldDB" id="A0A9W9UE95"/>
<reference evidence="2" key="2">
    <citation type="journal article" date="2023" name="IMA Fungus">
        <title>Comparative genomic study of the Penicillium genus elucidates a diverse pangenome and 15 lateral gene transfer events.</title>
        <authorList>
            <person name="Petersen C."/>
            <person name="Sorensen T."/>
            <person name="Nielsen M.R."/>
            <person name="Sondergaard T.E."/>
            <person name="Sorensen J.L."/>
            <person name="Fitzpatrick D.A."/>
            <person name="Frisvad J.C."/>
            <person name="Nielsen K.L."/>
        </authorList>
    </citation>
    <scope>NUCLEOTIDE SEQUENCE</scope>
    <source>
        <strain evidence="2">IBT 35673</strain>
    </source>
</reference>
<gene>
    <name evidence="2" type="ORF">N7452_006930</name>
</gene>
<reference evidence="2" key="1">
    <citation type="submission" date="2022-12" db="EMBL/GenBank/DDBJ databases">
        <authorList>
            <person name="Petersen C."/>
        </authorList>
    </citation>
    <scope>NUCLEOTIDE SEQUENCE</scope>
    <source>
        <strain evidence="2">IBT 35673</strain>
    </source>
</reference>
<protein>
    <submittedName>
        <fullName evidence="2">Uncharacterized protein</fullName>
    </submittedName>
</protein>
<evidence type="ECO:0000313" key="2">
    <source>
        <dbReference type="EMBL" id="KAJ5334527.1"/>
    </source>
</evidence>
<evidence type="ECO:0000256" key="1">
    <source>
        <dbReference type="SAM" id="MobiDB-lite"/>
    </source>
</evidence>
<dbReference type="Proteomes" id="UP001147695">
    <property type="component" value="Unassembled WGS sequence"/>
</dbReference>
<comment type="caution">
    <text evidence="2">The sequence shown here is derived from an EMBL/GenBank/DDBJ whole genome shotgun (WGS) entry which is preliminary data.</text>
</comment>
<name>A0A9W9UE95_PENBR</name>
<feature type="region of interest" description="Disordered" evidence="1">
    <location>
        <begin position="1"/>
        <end position="25"/>
    </location>
</feature>
<accession>A0A9W9UE95</accession>